<dbReference type="GO" id="GO:0004383">
    <property type="term" value="F:guanylate cyclase activity"/>
    <property type="evidence" value="ECO:0007669"/>
    <property type="project" value="UniProtKB-EC"/>
</dbReference>
<dbReference type="GO" id="GO:0001653">
    <property type="term" value="F:peptide receptor activity"/>
    <property type="evidence" value="ECO:0007669"/>
    <property type="project" value="TreeGrafter"/>
</dbReference>
<evidence type="ECO:0000313" key="12">
    <source>
        <dbReference type="EMBL" id="CAG5128953.1"/>
    </source>
</evidence>
<feature type="transmembrane region" description="Helical" evidence="10">
    <location>
        <begin position="132"/>
        <end position="155"/>
    </location>
</feature>
<evidence type="ECO:0000256" key="3">
    <source>
        <dbReference type="ARBA" id="ARBA00022729"/>
    </source>
</evidence>
<dbReference type="PRINTS" id="PR00255">
    <property type="entry name" value="NATPEPTIDER"/>
</dbReference>
<dbReference type="OrthoDB" id="6154741at2759"/>
<evidence type="ECO:0000256" key="1">
    <source>
        <dbReference type="ARBA" id="ARBA00004167"/>
    </source>
</evidence>
<reference evidence="12" key="1">
    <citation type="submission" date="2021-04" db="EMBL/GenBank/DDBJ databases">
        <authorList>
            <consortium name="Molecular Ecology Group"/>
        </authorList>
    </citation>
    <scope>NUCLEOTIDE SEQUENCE</scope>
</reference>
<proteinExistence type="predicted"/>
<sequence>HAILAGYYNAIMMYLTVVNETVNEGGTIRDGKEIVKRMSNRTFFGIAGPYHISTDGHRDSDMALVDMTDPWNGTFQRVGIYKAESDQLALVDDIMISWPGSGQPPEDIPDCSIHDQLCEAYASLQGPDTSNLAIGLSTSISIVVIAAAVAVSFALRMKITKRRTQLTWWKIEIDELQPIKKNMTKNEDVRATALPIECLFALKLLTTTLIIRDMNHPNLLRVVGACLEGDKRALITEHCPKGSLQEVIMDETFKLDNVFCLSILTDILRALIYIHKRSMRYHGRLTSEICMIDSRFSVKVGYYGLPTIYDTIQLQSKEQSKEKDGLWKAPEILKSDGKGSPEGDIYSLAIIMSEVISREEPYSNDKEYLTTQEVLNRIRTCMDPPFRPAVNTPPDLIQLETLMKQCWSEDPTKRPSLNKIAAVLHSLMS</sequence>
<keyword evidence="3" id="KW-0732">Signal</keyword>
<dbReference type="GO" id="GO:0005525">
    <property type="term" value="F:GTP binding"/>
    <property type="evidence" value="ECO:0007669"/>
    <property type="project" value="UniProtKB-KW"/>
</dbReference>
<keyword evidence="10" id="KW-0812">Transmembrane</keyword>
<dbReference type="PANTHER" id="PTHR11920">
    <property type="entry name" value="GUANYLYL CYCLASE"/>
    <property type="match status" value="1"/>
</dbReference>
<protein>
    <recommendedName>
        <fullName evidence="2">guanylate cyclase</fullName>
        <ecNumber evidence="2">4.6.1.2</ecNumber>
    </recommendedName>
</protein>
<dbReference type="GO" id="GO:0005886">
    <property type="term" value="C:plasma membrane"/>
    <property type="evidence" value="ECO:0007669"/>
    <property type="project" value="TreeGrafter"/>
</dbReference>
<organism evidence="12 13">
    <name type="scientific">Candidula unifasciata</name>
    <dbReference type="NCBI Taxonomy" id="100452"/>
    <lineage>
        <taxon>Eukaryota</taxon>
        <taxon>Metazoa</taxon>
        <taxon>Spiralia</taxon>
        <taxon>Lophotrochozoa</taxon>
        <taxon>Mollusca</taxon>
        <taxon>Gastropoda</taxon>
        <taxon>Heterobranchia</taxon>
        <taxon>Euthyneura</taxon>
        <taxon>Panpulmonata</taxon>
        <taxon>Eupulmonata</taxon>
        <taxon>Stylommatophora</taxon>
        <taxon>Helicina</taxon>
        <taxon>Helicoidea</taxon>
        <taxon>Geomitridae</taxon>
        <taxon>Candidula</taxon>
    </lineage>
</organism>
<keyword evidence="10" id="KW-0472">Membrane</keyword>
<dbReference type="EMBL" id="CAJHNH020003290">
    <property type="protein sequence ID" value="CAG5128953.1"/>
    <property type="molecule type" value="Genomic_DNA"/>
</dbReference>
<dbReference type="AlphaFoldDB" id="A0A8S3ZHP4"/>
<dbReference type="EC" id="4.6.1.2" evidence="2"/>
<gene>
    <name evidence="12" type="ORF">CUNI_LOCUS14511</name>
</gene>
<dbReference type="SUPFAM" id="SSF56112">
    <property type="entry name" value="Protein kinase-like (PK-like)"/>
    <property type="match status" value="1"/>
</dbReference>
<evidence type="ECO:0000256" key="6">
    <source>
        <dbReference type="ARBA" id="ARBA00023170"/>
    </source>
</evidence>
<dbReference type="Gene3D" id="1.10.510.10">
    <property type="entry name" value="Transferase(Phosphotransferase) domain 1"/>
    <property type="match status" value="1"/>
</dbReference>
<dbReference type="InterPro" id="IPR001170">
    <property type="entry name" value="ANPR/GUC"/>
</dbReference>
<keyword evidence="13" id="KW-1185">Reference proteome</keyword>
<keyword evidence="9" id="KW-0141">cGMP biosynthesis</keyword>
<evidence type="ECO:0000256" key="8">
    <source>
        <dbReference type="ARBA" id="ARBA00023239"/>
    </source>
</evidence>
<feature type="transmembrane region" description="Helical" evidence="10">
    <location>
        <begin position="191"/>
        <end position="211"/>
    </location>
</feature>
<comment type="subcellular location">
    <subcellularLocation>
        <location evidence="1">Membrane</location>
        <topology evidence="1">Single-pass membrane protein</topology>
    </subcellularLocation>
</comment>
<dbReference type="SUPFAM" id="SSF53822">
    <property type="entry name" value="Periplasmic binding protein-like I"/>
    <property type="match status" value="1"/>
</dbReference>
<keyword evidence="7" id="KW-0325">Glycoprotein</keyword>
<feature type="non-terminal residue" evidence="12">
    <location>
        <position position="1"/>
    </location>
</feature>
<feature type="non-terminal residue" evidence="12">
    <location>
        <position position="429"/>
    </location>
</feature>
<dbReference type="Gene3D" id="3.40.50.2300">
    <property type="match status" value="2"/>
</dbReference>
<evidence type="ECO:0000256" key="9">
    <source>
        <dbReference type="ARBA" id="ARBA00023293"/>
    </source>
</evidence>
<dbReference type="InterPro" id="IPR050401">
    <property type="entry name" value="Cyclic_nucleotide_synthase"/>
</dbReference>
<dbReference type="InterPro" id="IPR011009">
    <property type="entry name" value="Kinase-like_dom_sf"/>
</dbReference>
<dbReference type="InterPro" id="IPR000719">
    <property type="entry name" value="Prot_kinase_dom"/>
</dbReference>
<dbReference type="GO" id="GO:0005524">
    <property type="term" value="F:ATP binding"/>
    <property type="evidence" value="ECO:0007669"/>
    <property type="project" value="InterPro"/>
</dbReference>
<dbReference type="GO" id="GO:0004016">
    <property type="term" value="F:adenylate cyclase activity"/>
    <property type="evidence" value="ECO:0007669"/>
    <property type="project" value="TreeGrafter"/>
</dbReference>
<dbReference type="InterPro" id="IPR028082">
    <property type="entry name" value="Peripla_BP_I"/>
</dbReference>
<dbReference type="PROSITE" id="PS50011">
    <property type="entry name" value="PROTEIN_KINASE_DOM"/>
    <property type="match status" value="1"/>
</dbReference>
<dbReference type="PANTHER" id="PTHR11920:SF501">
    <property type="entry name" value="GUANYLATE CYCLASE 32E"/>
    <property type="match status" value="1"/>
</dbReference>
<keyword evidence="8" id="KW-0456">Lyase</keyword>
<evidence type="ECO:0000256" key="7">
    <source>
        <dbReference type="ARBA" id="ARBA00023180"/>
    </source>
</evidence>
<name>A0A8S3ZHP4_9EUPU</name>
<accession>A0A8S3ZHP4</accession>
<dbReference type="Proteomes" id="UP000678393">
    <property type="component" value="Unassembled WGS sequence"/>
</dbReference>
<dbReference type="GO" id="GO:0007168">
    <property type="term" value="P:receptor guanylyl cyclase signaling pathway"/>
    <property type="evidence" value="ECO:0007669"/>
    <property type="project" value="TreeGrafter"/>
</dbReference>
<keyword evidence="10" id="KW-1133">Transmembrane helix</keyword>
<keyword evidence="6" id="KW-0675">Receptor</keyword>
<evidence type="ECO:0000256" key="10">
    <source>
        <dbReference type="SAM" id="Phobius"/>
    </source>
</evidence>
<keyword evidence="4" id="KW-0547">Nucleotide-binding</keyword>
<evidence type="ECO:0000256" key="5">
    <source>
        <dbReference type="ARBA" id="ARBA00023134"/>
    </source>
</evidence>
<evidence type="ECO:0000259" key="11">
    <source>
        <dbReference type="PROSITE" id="PS50011"/>
    </source>
</evidence>
<dbReference type="Pfam" id="PF07714">
    <property type="entry name" value="PK_Tyr_Ser-Thr"/>
    <property type="match status" value="1"/>
</dbReference>
<dbReference type="InterPro" id="IPR001245">
    <property type="entry name" value="Ser-Thr/Tyr_kinase_cat_dom"/>
</dbReference>
<evidence type="ECO:0000313" key="13">
    <source>
        <dbReference type="Proteomes" id="UP000678393"/>
    </source>
</evidence>
<evidence type="ECO:0000256" key="2">
    <source>
        <dbReference type="ARBA" id="ARBA00012202"/>
    </source>
</evidence>
<keyword evidence="5" id="KW-0342">GTP-binding</keyword>
<comment type="caution">
    <text evidence="12">The sequence shown here is derived from an EMBL/GenBank/DDBJ whole genome shotgun (WGS) entry which is preliminary data.</text>
</comment>
<feature type="domain" description="Protein kinase" evidence="11">
    <location>
        <begin position="129"/>
        <end position="428"/>
    </location>
</feature>
<dbReference type="GO" id="GO:0004672">
    <property type="term" value="F:protein kinase activity"/>
    <property type="evidence" value="ECO:0007669"/>
    <property type="project" value="InterPro"/>
</dbReference>
<evidence type="ECO:0000256" key="4">
    <source>
        <dbReference type="ARBA" id="ARBA00022741"/>
    </source>
</evidence>